<gene>
    <name evidence="5" type="ORF">ELX58_07710</name>
</gene>
<keyword evidence="3" id="KW-0479">Metal-binding</keyword>
<keyword evidence="6" id="KW-1185">Reference proteome</keyword>
<dbReference type="InterPro" id="IPR006127">
    <property type="entry name" value="ZnuA-like"/>
</dbReference>
<dbReference type="KEGG" id="lji:ELX58_07710"/>
<evidence type="ECO:0000313" key="6">
    <source>
        <dbReference type="Proteomes" id="UP000294321"/>
    </source>
</evidence>
<dbReference type="GO" id="GO:0030313">
    <property type="term" value="C:cell envelope"/>
    <property type="evidence" value="ECO:0007669"/>
    <property type="project" value="UniProtKB-SubCell"/>
</dbReference>
<evidence type="ECO:0000313" key="5">
    <source>
        <dbReference type="EMBL" id="QBP19053.1"/>
    </source>
</evidence>
<dbReference type="Pfam" id="PF01297">
    <property type="entry name" value="ZnuA"/>
    <property type="match status" value="1"/>
</dbReference>
<name>A0A4P6ZN50_9LACO</name>
<protein>
    <submittedName>
        <fullName evidence="5">Metal ABC transporter substrate-binding protein</fullName>
    </submittedName>
</protein>
<dbReference type="OrthoDB" id="9810636at2"/>
<organism evidence="5 6">
    <name type="scientific">Acetilactobacillus jinshanensis</name>
    <dbReference type="NCBI Taxonomy" id="1720083"/>
    <lineage>
        <taxon>Bacteria</taxon>
        <taxon>Bacillati</taxon>
        <taxon>Bacillota</taxon>
        <taxon>Bacilli</taxon>
        <taxon>Lactobacillales</taxon>
        <taxon>Lactobacillaceae</taxon>
        <taxon>Acetilactobacillus</taxon>
    </lineage>
</organism>
<dbReference type="Proteomes" id="UP000294321">
    <property type="component" value="Chromosome"/>
</dbReference>
<evidence type="ECO:0000256" key="3">
    <source>
        <dbReference type="ARBA" id="ARBA00022723"/>
    </source>
</evidence>
<comment type="subcellular location">
    <subcellularLocation>
        <location evidence="1">Cell envelope</location>
    </subcellularLocation>
</comment>
<evidence type="ECO:0000256" key="2">
    <source>
        <dbReference type="ARBA" id="ARBA00022448"/>
    </source>
</evidence>
<reference evidence="6" key="1">
    <citation type="submission" date="2018-12" db="EMBL/GenBank/DDBJ databases">
        <title>A new species of lactobacillus.</title>
        <authorList>
            <person name="Jian Y."/>
            <person name="Xin L."/>
            <person name="Hong Z.J."/>
            <person name="Ming L.Z."/>
            <person name="Hong X.Z."/>
        </authorList>
    </citation>
    <scope>NUCLEOTIDE SEQUENCE [LARGE SCALE GENOMIC DNA]</scope>
    <source>
        <strain evidence="6">HSLZ-75</strain>
    </source>
</reference>
<dbReference type="AlphaFoldDB" id="A0A4P6ZN50"/>
<dbReference type="PANTHER" id="PTHR42953:SF1">
    <property type="entry name" value="METAL-BINDING PROTEIN HI_0362-RELATED"/>
    <property type="match status" value="1"/>
</dbReference>
<keyword evidence="4" id="KW-0732">Signal</keyword>
<proteinExistence type="predicted"/>
<dbReference type="GO" id="GO:0046872">
    <property type="term" value="F:metal ion binding"/>
    <property type="evidence" value="ECO:0007669"/>
    <property type="project" value="UniProtKB-KW"/>
</dbReference>
<keyword evidence="2" id="KW-0813">Transport</keyword>
<dbReference type="InterPro" id="IPR050492">
    <property type="entry name" value="Bact_metal-bind_prot9"/>
</dbReference>
<evidence type="ECO:0000256" key="1">
    <source>
        <dbReference type="ARBA" id="ARBA00004196"/>
    </source>
</evidence>
<accession>A0A4P6ZN50</accession>
<sequence length="287" mass="33048">MTALLFLSGCSTERPSRANGINVVSSVNFYGTTAKAVLGHYGHVTSLIKNSSIDPHDFTPTVRDAERVSQADFVISNGLNYDNWMNSLSQDAPHAKRIKVGQTLLHQPLKSNPHVWYRLNTMPELANYLAKQFSKKDPAHRKFFYRNAHHYDHSLAILKTQINWLKHHRQKSRVDVSEPVFDYELREIGYQINDPSYAKAVEHGTDPSPEAIRSVQNDIKHRRIAFFVENTQASDAIVNNLVKLAHRHHVPVMKITETMPNGMNYRSWMMKQNYRLEMIQAREKESN</sequence>
<dbReference type="EMBL" id="CP034726">
    <property type="protein sequence ID" value="QBP19053.1"/>
    <property type="molecule type" value="Genomic_DNA"/>
</dbReference>
<dbReference type="PANTHER" id="PTHR42953">
    <property type="entry name" value="HIGH-AFFINITY ZINC UPTAKE SYSTEM PROTEIN ZNUA-RELATED"/>
    <property type="match status" value="1"/>
</dbReference>
<dbReference type="SUPFAM" id="SSF53807">
    <property type="entry name" value="Helical backbone' metal receptor"/>
    <property type="match status" value="1"/>
</dbReference>
<evidence type="ECO:0000256" key="4">
    <source>
        <dbReference type="ARBA" id="ARBA00022729"/>
    </source>
</evidence>
<dbReference type="GO" id="GO:0030001">
    <property type="term" value="P:metal ion transport"/>
    <property type="evidence" value="ECO:0007669"/>
    <property type="project" value="InterPro"/>
</dbReference>
<dbReference type="Gene3D" id="3.40.50.1980">
    <property type="entry name" value="Nitrogenase molybdenum iron protein domain"/>
    <property type="match status" value="2"/>
</dbReference>